<sequence>MSYDSEPANNSISTPDIDVRLSSDGLDGQYGTFLPFYDVQSGPGKISRSTGPGAATDPVDYIGFSLNPNVGVVDVMPRFGLTEGPAFNRGGVAGVVSQYNFTPQGAFSGASISLQLRVGYGMYGDESSSLLNEIAQIALAMAQEAQDKASRGIVDLPLANDIVAATQVNEIFVRLFESNGQDVSDQGADRIASDINNALRGAGGTPRFAQVRTDAARLIQISQDWHTEHYFRAYGSSSFSEISSLDVIGTRATWFTTSTESGAPRTGIMEVTGAMALARFDNTANGGSYTFEPIEVFSTYVAARRAGAGLIQNGTAGDDRLGGTEFADTILGLMGNDTIQSGGGDDVVYGNQGEDILFGNQGADTLFGGQGADTAYGGQGNDYVLGNLGNDILLGNLGEDILYGGQGNDTLYGGQGNDVLSGDLGDDVLSGDLGADRYVFGLNSGRDLILGFSLVQGDRIDLQGQGYTLSSTGTNNTLLTLSGGGTVELAGITQGQINASYFS</sequence>
<evidence type="ECO:0008006" key="5">
    <source>
        <dbReference type="Google" id="ProtNLM"/>
    </source>
</evidence>
<evidence type="ECO:0000313" key="4">
    <source>
        <dbReference type="Proteomes" id="UP001055057"/>
    </source>
</evidence>
<reference evidence="3" key="2">
    <citation type="submission" date="2021-08" db="EMBL/GenBank/DDBJ databases">
        <authorList>
            <person name="Tani A."/>
            <person name="Ola A."/>
            <person name="Ogura Y."/>
            <person name="Katsura K."/>
            <person name="Hayashi T."/>
        </authorList>
    </citation>
    <scope>NUCLEOTIDE SEQUENCE</scope>
    <source>
        <strain evidence="3">DSM 23632</strain>
    </source>
</reference>
<dbReference type="SUPFAM" id="SSF51120">
    <property type="entry name" value="beta-Roll"/>
    <property type="match status" value="2"/>
</dbReference>
<evidence type="ECO:0000313" key="3">
    <source>
        <dbReference type="EMBL" id="GJE59120.1"/>
    </source>
</evidence>
<dbReference type="InterPro" id="IPR011049">
    <property type="entry name" value="Serralysin-like_metalloprot_C"/>
</dbReference>
<dbReference type="EMBL" id="BPRB01000062">
    <property type="protein sequence ID" value="GJE59120.1"/>
    <property type="molecule type" value="Genomic_DNA"/>
</dbReference>
<proteinExistence type="predicted"/>
<protein>
    <recommendedName>
        <fullName evidence="5">Calcium-binding protein</fullName>
    </recommendedName>
</protein>
<name>A0ABQ4TZV1_9HYPH</name>
<organism evidence="3 4">
    <name type="scientific">Methylobacterium trifolii</name>
    <dbReference type="NCBI Taxonomy" id="1003092"/>
    <lineage>
        <taxon>Bacteria</taxon>
        <taxon>Pseudomonadati</taxon>
        <taxon>Pseudomonadota</taxon>
        <taxon>Alphaproteobacteria</taxon>
        <taxon>Hyphomicrobiales</taxon>
        <taxon>Methylobacteriaceae</taxon>
        <taxon>Methylobacterium</taxon>
    </lineage>
</organism>
<comment type="caution">
    <text evidence="3">The sequence shown here is derived from an EMBL/GenBank/DDBJ whole genome shotgun (WGS) entry which is preliminary data.</text>
</comment>
<dbReference type="PANTHER" id="PTHR38340">
    <property type="entry name" value="S-LAYER PROTEIN"/>
    <property type="match status" value="1"/>
</dbReference>
<comment type="subcellular location">
    <subcellularLocation>
        <location evidence="1">Secreted</location>
    </subcellularLocation>
</comment>
<dbReference type="Proteomes" id="UP001055057">
    <property type="component" value="Unassembled WGS sequence"/>
</dbReference>
<gene>
    <name evidence="3" type="ORF">MPOCJGCO_1207</name>
</gene>
<dbReference type="InterPro" id="IPR001343">
    <property type="entry name" value="Hemolysn_Ca-bd"/>
</dbReference>
<dbReference type="Pfam" id="PF00353">
    <property type="entry name" value="HemolysinCabind"/>
    <property type="match status" value="3"/>
</dbReference>
<keyword evidence="2" id="KW-0964">Secreted</keyword>
<dbReference type="PRINTS" id="PR00313">
    <property type="entry name" value="CABNDNGRPT"/>
</dbReference>
<reference evidence="3" key="1">
    <citation type="journal article" date="2021" name="Front. Microbiol.">
        <title>Comprehensive Comparative Genomics and Phenotyping of Methylobacterium Species.</title>
        <authorList>
            <person name="Alessa O."/>
            <person name="Ogura Y."/>
            <person name="Fujitani Y."/>
            <person name="Takami H."/>
            <person name="Hayashi T."/>
            <person name="Sahin N."/>
            <person name="Tani A."/>
        </authorList>
    </citation>
    <scope>NUCLEOTIDE SEQUENCE</scope>
    <source>
        <strain evidence="3">DSM 23632</strain>
    </source>
</reference>
<evidence type="ECO:0000256" key="1">
    <source>
        <dbReference type="ARBA" id="ARBA00004613"/>
    </source>
</evidence>
<dbReference type="InterPro" id="IPR050557">
    <property type="entry name" value="RTX_toxin/Mannuronan_C5-epim"/>
</dbReference>
<dbReference type="PANTHER" id="PTHR38340:SF1">
    <property type="entry name" value="S-LAYER PROTEIN"/>
    <property type="match status" value="1"/>
</dbReference>
<accession>A0ABQ4TZV1</accession>
<dbReference type="PROSITE" id="PS00330">
    <property type="entry name" value="HEMOLYSIN_CALCIUM"/>
    <property type="match status" value="2"/>
</dbReference>
<evidence type="ECO:0000256" key="2">
    <source>
        <dbReference type="ARBA" id="ARBA00022525"/>
    </source>
</evidence>
<dbReference type="InterPro" id="IPR018511">
    <property type="entry name" value="Hemolysin-typ_Ca-bd_CS"/>
</dbReference>
<dbReference type="RefSeq" id="WP_238181708.1">
    <property type="nucleotide sequence ID" value="NZ_BPRB01000062.1"/>
</dbReference>
<keyword evidence="4" id="KW-1185">Reference proteome</keyword>
<dbReference type="Gene3D" id="2.150.10.10">
    <property type="entry name" value="Serralysin-like metalloprotease, C-terminal"/>
    <property type="match status" value="2"/>
</dbReference>